<dbReference type="RefSeq" id="WP_223876844.1">
    <property type="nucleotide sequence ID" value="NZ_BJDL01000033.1"/>
</dbReference>
<dbReference type="InterPro" id="IPR047057">
    <property type="entry name" value="MerR_fam"/>
</dbReference>
<keyword evidence="1" id="KW-0238">DNA-binding</keyword>
<sequence length="91" mass="10344">MGTVAKKTGLSSYTLRYYEKAGLTPFVKRDDHGRRIFNDDLDLLALIRCMKQTGMPLEDIRQFVSWCQLVSGRRWHVGRTLSDVPATKIGG</sequence>
<reference evidence="4" key="1">
    <citation type="journal article" date="2019" name="Int. J. Syst. Evol. Microbiol.">
        <title>The Global Catalogue of Microorganisms (GCM) 10K type strain sequencing project: providing services to taxonomists for standard genome sequencing and annotation.</title>
        <authorList>
            <consortium name="The Broad Institute Genomics Platform"/>
            <consortium name="The Broad Institute Genome Sequencing Center for Infectious Disease"/>
            <person name="Wu L."/>
            <person name="Ma J."/>
        </authorList>
    </citation>
    <scope>NUCLEOTIDE SEQUENCE [LARGE SCALE GENOMIC DNA]</scope>
    <source>
        <strain evidence="4">CCM 8931</strain>
    </source>
</reference>
<dbReference type="PANTHER" id="PTHR30204:SF83">
    <property type="entry name" value="TRANSCRIPTIONAL REGULATOR, MERR FAMILY"/>
    <property type="match status" value="1"/>
</dbReference>
<evidence type="ECO:0000313" key="3">
    <source>
        <dbReference type="EMBL" id="MFD1421377.1"/>
    </source>
</evidence>
<evidence type="ECO:0000313" key="4">
    <source>
        <dbReference type="Proteomes" id="UP001597188"/>
    </source>
</evidence>
<dbReference type="InterPro" id="IPR009061">
    <property type="entry name" value="DNA-bd_dom_put_sf"/>
</dbReference>
<dbReference type="Proteomes" id="UP001597188">
    <property type="component" value="Unassembled WGS sequence"/>
</dbReference>
<comment type="caution">
    <text evidence="3">The sequence shown here is derived from an EMBL/GenBank/DDBJ whole genome shotgun (WGS) entry which is preliminary data.</text>
</comment>
<dbReference type="PANTHER" id="PTHR30204">
    <property type="entry name" value="REDOX-CYCLING DRUG-SENSING TRANSCRIPTIONAL ACTIVATOR SOXR"/>
    <property type="match status" value="1"/>
</dbReference>
<dbReference type="SMART" id="SM00422">
    <property type="entry name" value="HTH_MERR"/>
    <property type="match status" value="1"/>
</dbReference>
<gene>
    <name evidence="3" type="ORF">ACFQ5L_10545</name>
</gene>
<accession>A0ABW4C1T0</accession>
<dbReference type="CDD" id="cd01109">
    <property type="entry name" value="HTH_YyaN"/>
    <property type="match status" value="1"/>
</dbReference>
<dbReference type="SUPFAM" id="SSF46955">
    <property type="entry name" value="Putative DNA-binding domain"/>
    <property type="match status" value="1"/>
</dbReference>
<feature type="domain" description="HTH merR-type" evidence="2">
    <location>
        <begin position="1"/>
        <end position="66"/>
    </location>
</feature>
<name>A0ABW4C1T0_9LACO</name>
<evidence type="ECO:0000256" key="1">
    <source>
        <dbReference type="ARBA" id="ARBA00023125"/>
    </source>
</evidence>
<dbReference type="PROSITE" id="PS50937">
    <property type="entry name" value="HTH_MERR_2"/>
    <property type="match status" value="1"/>
</dbReference>
<proteinExistence type="predicted"/>
<evidence type="ECO:0000259" key="2">
    <source>
        <dbReference type="PROSITE" id="PS50937"/>
    </source>
</evidence>
<dbReference type="Pfam" id="PF13411">
    <property type="entry name" value="MerR_1"/>
    <property type="match status" value="1"/>
</dbReference>
<organism evidence="3 4">
    <name type="scientific">Lactiplantibacillus songbeiensis</name>
    <dbReference type="NCBI Taxonomy" id="2559920"/>
    <lineage>
        <taxon>Bacteria</taxon>
        <taxon>Bacillati</taxon>
        <taxon>Bacillota</taxon>
        <taxon>Bacilli</taxon>
        <taxon>Lactobacillales</taxon>
        <taxon>Lactobacillaceae</taxon>
        <taxon>Lactiplantibacillus</taxon>
    </lineage>
</organism>
<dbReference type="InterPro" id="IPR000551">
    <property type="entry name" value="MerR-type_HTH_dom"/>
</dbReference>
<dbReference type="Gene3D" id="1.10.1660.10">
    <property type="match status" value="1"/>
</dbReference>
<dbReference type="EMBL" id="JBHTOJ010000039">
    <property type="protein sequence ID" value="MFD1421377.1"/>
    <property type="molecule type" value="Genomic_DNA"/>
</dbReference>
<protein>
    <submittedName>
        <fullName evidence="3">MerR family transcriptional regulator</fullName>
    </submittedName>
</protein>
<keyword evidence="4" id="KW-1185">Reference proteome</keyword>